<gene>
    <name evidence="10" type="ORF">LSH36_54g05035</name>
</gene>
<dbReference type="InterPro" id="IPR039163">
    <property type="entry name" value="EMC7"/>
</dbReference>
<dbReference type="InterPro" id="IPR013784">
    <property type="entry name" value="Carb-bd-like_fold"/>
</dbReference>
<keyword evidence="11" id="KW-1185">Reference proteome</keyword>
<keyword evidence="6 7" id="KW-0472">Membrane</keyword>
<feature type="chain" id="PRO_5042184854" description="ER membrane protein complex subunit 7 beta-sandwich domain-containing protein" evidence="8">
    <location>
        <begin position="19"/>
        <end position="221"/>
    </location>
</feature>
<accession>A0AAD9NFD0</accession>
<evidence type="ECO:0000256" key="8">
    <source>
        <dbReference type="SAM" id="SignalP"/>
    </source>
</evidence>
<evidence type="ECO:0000256" key="3">
    <source>
        <dbReference type="ARBA" id="ARBA00022692"/>
    </source>
</evidence>
<comment type="caution">
    <text evidence="10">The sequence shown here is derived from an EMBL/GenBank/DDBJ whole genome shotgun (WGS) entry which is preliminary data.</text>
</comment>
<keyword evidence="5 7" id="KW-1133">Transmembrane helix</keyword>
<dbReference type="GO" id="GO:0072546">
    <property type="term" value="C:EMC complex"/>
    <property type="evidence" value="ECO:0007669"/>
    <property type="project" value="TreeGrafter"/>
</dbReference>
<comment type="subcellular location">
    <subcellularLocation>
        <location evidence="1">Membrane</location>
        <topology evidence="1">Single-pass membrane protein</topology>
    </subcellularLocation>
</comment>
<dbReference type="AlphaFoldDB" id="A0AAD9NFD0"/>
<feature type="transmembrane region" description="Helical" evidence="7">
    <location>
        <begin position="146"/>
        <end position="165"/>
    </location>
</feature>
<evidence type="ECO:0000313" key="10">
    <source>
        <dbReference type="EMBL" id="KAK2165144.1"/>
    </source>
</evidence>
<sequence length="221" mass="25026">MNILCVTSLFVLFSYGLGNPDQDENQSSGRYHIEGKVSVPFVNNQDWISSTRILIDGGDYIGFLKSDGTFSVTNVPSGSYVVEVNSPDYVFETYRVDINSKGKLRARRVNHIQPSAVNTVIYPLKFKARAVANYFQQREQWRITDLLYSPMVMMMVLPFLMIMVLPKLMNTADPEAQKDFQNQMNLLNAKQNMPELSELVTSWLGGGQAKKSSKPKALKKR</sequence>
<keyword evidence="4 8" id="KW-0732">Signal</keyword>
<dbReference type="PANTHER" id="PTHR13605">
    <property type="entry name" value="ER MEMBRANE PROTEIN COMPLEX SUBUNIT 7"/>
    <property type="match status" value="1"/>
</dbReference>
<feature type="signal peptide" evidence="8">
    <location>
        <begin position="1"/>
        <end position="18"/>
    </location>
</feature>
<evidence type="ECO:0000259" key="9">
    <source>
        <dbReference type="Pfam" id="PF09430"/>
    </source>
</evidence>
<reference evidence="10" key="1">
    <citation type="journal article" date="2023" name="Mol. Biol. Evol.">
        <title>Third-Generation Sequencing Reveals the Adaptive Role of the Epigenome in Three Deep-Sea Polychaetes.</title>
        <authorList>
            <person name="Perez M."/>
            <person name="Aroh O."/>
            <person name="Sun Y."/>
            <person name="Lan Y."/>
            <person name="Juniper S.K."/>
            <person name="Young C.R."/>
            <person name="Angers B."/>
            <person name="Qian P.Y."/>
        </authorList>
    </citation>
    <scope>NUCLEOTIDE SEQUENCE</scope>
    <source>
        <strain evidence="10">P08H-3</strain>
    </source>
</reference>
<evidence type="ECO:0000313" key="11">
    <source>
        <dbReference type="Proteomes" id="UP001208570"/>
    </source>
</evidence>
<evidence type="ECO:0000256" key="2">
    <source>
        <dbReference type="ARBA" id="ARBA00008880"/>
    </source>
</evidence>
<feature type="domain" description="ER membrane protein complex subunit 7 beta-sandwich" evidence="9">
    <location>
        <begin position="43"/>
        <end position="154"/>
    </location>
</feature>
<dbReference type="InterPro" id="IPR019008">
    <property type="entry name" value="Beta_sandwich_EMC7"/>
</dbReference>
<evidence type="ECO:0000256" key="1">
    <source>
        <dbReference type="ARBA" id="ARBA00004167"/>
    </source>
</evidence>
<evidence type="ECO:0000256" key="6">
    <source>
        <dbReference type="ARBA" id="ARBA00023136"/>
    </source>
</evidence>
<dbReference type="EMBL" id="JAODUP010000054">
    <property type="protein sequence ID" value="KAK2165144.1"/>
    <property type="molecule type" value="Genomic_DNA"/>
</dbReference>
<protein>
    <recommendedName>
        <fullName evidence="9">ER membrane protein complex subunit 7 beta-sandwich domain-containing protein</fullName>
    </recommendedName>
</protein>
<keyword evidence="3 7" id="KW-0812">Transmembrane</keyword>
<dbReference type="GO" id="GO:0030246">
    <property type="term" value="F:carbohydrate binding"/>
    <property type="evidence" value="ECO:0007669"/>
    <property type="project" value="InterPro"/>
</dbReference>
<evidence type="ECO:0000256" key="7">
    <source>
        <dbReference type="SAM" id="Phobius"/>
    </source>
</evidence>
<name>A0AAD9NFD0_9ANNE</name>
<dbReference type="SUPFAM" id="SSF49452">
    <property type="entry name" value="Starch-binding domain-like"/>
    <property type="match status" value="1"/>
</dbReference>
<evidence type="ECO:0000256" key="4">
    <source>
        <dbReference type="ARBA" id="ARBA00022729"/>
    </source>
</evidence>
<organism evidence="10 11">
    <name type="scientific">Paralvinella palmiformis</name>
    <dbReference type="NCBI Taxonomy" id="53620"/>
    <lineage>
        <taxon>Eukaryota</taxon>
        <taxon>Metazoa</taxon>
        <taxon>Spiralia</taxon>
        <taxon>Lophotrochozoa</taxon>
        <taxon>Annelida</taxon>
        <taxon>Polychaeta</taxon>
        <taxon>Sedentaria</taxon>
        <taxon>Canalipalpata</taxon>
        <taxon>Terebellida</taxon>
        <taxon>Terebelliformia</taxon>
        <taxon>Alvinellidae</taxon>
        <taxon>Paralvinella</taxon>
    </lineage>
</organism>
<dbReference type="Pfam" id="PF09430">
    <property type="entry name" value="EMC7_beta-sandw"/>
    <property type="match status" value="1"/>
</dbReference>
<dbReference type="Gene3D" id="2.60.40.1120">
    <property type="entry name" value="Carboxypeptidase-like, regulatory domain"/>
    <property type="match status" value="1"/>
</dbReference>
<dbReference type="PANTHER" id="PTHR13605:SF4">
    <property type="entry name" value="ER MEMBRANE PROTEIN COMPLEX SUBUNIT 7"/>
    <property type="match status" value="1"/>
</dbReference>
<dbReference type="Proteomes" id="UP001208570">
    <property type="component" value="Unassembled WGS sequence"/>
</dbReference>
<proteinExistence type="inferred from homology"/>
<evidence type="ECO:0000256" key="5">
    <source>
        <dbReference type="ARBA" id="ARBA00022989"/>
    </source>
</evidence>
<comment type="similarity">
    <text evidence="2">Belongs to the EMC7 family.</text>
</comment>